<comment type="caution">
    <text evidence="2">The sequence shown here is derived from an EMBL/GenBank/DDBJ whole genome shotgun (WGS) entry which is preliminary data.</text>
</comment>
<protein>
    <submittedName>
        <fullName evidence="2">Prepilin-type N-terminal cleavage/methylation domain-containing protein</fullName>
    </submittedName>
</protein>
<gene>
    <name evidence="2" type="ORF">ENG14_06870</name>
</gene>
<dbReference type="InterPro" id="IPR012902">
    <property type="entry name" value="N_methyl_site"/>
</dbReference>
<dbReference type="SUPFAM" id="SSF54523">
    <property type="entry name" value="Pili subunits"/>
    <property type="match status" value="1"/>
</dbReference>
<dbReference type="NCBIfam" id="TIGR02532">
    <property type="entry name" value="IV_pilin_GFxxxE"/>
    <property type="match status" value="1"/>
</dbReference>
<dbReference type="Pfam" id="PF07963">
    <property type="entry name" value="N_methyl"/>
    <property type="match status" value="1"/>
</dbReference>
<accession>A0A7C1AZ52</accession>
<organism evidence="2">
    <name type="scientific">Thermodesulforhabdus norvegica</name>
    <dbReference type="NCBI Taxonomy" id="39841"/>
    <lineage>
        <taxon>Bacteria</taxon>
        <taxon>Pseudomonadati</taxon>
        <taxon>Thermodesulfobacteriota</taxon>
        <taxon>Syntrophobacteria</taxon>
        <taxon>Syntrophobacterales</taxon>
        <taxon>Thermodesulforhabdaceae</taxon>
        <taxon>Thermodesulforhabdus</taxon>
    </lineage>
</organism>
<reference evidence="2" key="1">
    <citation type="journal article" date="2020" name="mSystems">
        <title>Genome- and Community-Level Interaction Insights into Carbon Utilization and Element Cycling Functions of Hydrothermarchaeota in Hydrothermal Sediment.</title>
        <authorList>
            <person name="Zhou Z."/>
            <person name="Liu Y."/>
            <person name="Xu W."/>
            <person name="Pan J."/>
            <person name="Luo Z.H."/>
            <person name="Li M."/>
        </authorList>
    </citation>
    <scope>NUCLEOTIDE SEQUENCE [LARGE SCALE GENOMIC DNA]</scope>
    <source>
        <strain evidence="2">HyVt-19</strain>
    </source>
</reference>
<feature type="transmembrane region" description="Helical" evidence="1">
    <location>
        <begin position="20"/>
        <end position="46"/>
    </location>
</feature>
<evidence type="ECO:0000313" key="2">
    <source>
        <dbReference type="EMBL" id="HDL90608.1"/>
    </source>
</evidence>
<dbReference type="InterPro" id="IPR045584">
    <property type="entry name" value="Pilin-like"/>
</dbReference>
<keyword evidence="1" id="KW-1133">Transmembrane helix</keyword>
<name>A0A7C1AZ52_9BACT</name>
<keyword evidence="1" id="KW-0812">Transmembrane</keyword>
<dbReference type="EMBL" id="DQZW01000327">
    <property type="protein sequence ID" value="HDL90608.1"/>
    <property type="molecule type" value="Genomic_DNA"/>
</dbReference>
<dbReference type="AlphaFoldDB" id="A0A7C1AZ52"/>
<proteinExistence type="predicted"/>
<evidence type="ECO:0000256" key="1">
    <source>
        <dbReference type="SAM" id="Phobius"/>
    </source>
</evidence>
<keyword evidence="1" id="KW-0472">Membrane</keyword>
<dbReference type="Proteomes" id="UP000886355">
    <property type="component" value="Unassembled WGS sequence"/>
</dbReference>
<sequence>MNLASSYPLSLSEKAFTLMELLIAITIGAMVMAIIATAFHVSVANWERVRKSNDRLQVFQIADLLANQLLHLRKRPIPARGRNRTAFYGKERELLFVTDYSLLGLFRNNSVIVSARFDDNEKILVYRQMLLNPRGDFQDFIGNFLEGRITAEMERWIEERKIPMEKVVFEYCKDDETSFRKTWTGETGELPDVVRLSFDHKGARASVVRVVNLKLMEKIGRFYVKGKNSE</sequence>